<accession>A0A368EXD4</accession>
<name>A0A368EXD4_ANCCA</name>
<dbReference type="AlphaFoldDB" id="A0A368EXD4"/>
<keyword evidence="2" id="KW-1185">Reference proteome</keyword>
<reference evidence="1 2" key="1">
    <citation type="submission" date="2014-10" db="EMBL/GenBank/DDBJ databases">
        <title>Draft genome of the hookworm Ancylostoma caninum.</title>
        <authorList>
            <person name="Mitreva M."/>
        </authorList>
    </citation>
    <scope>NUCLEOTIDE SEQUENCE [LARGE SCALE GENOMIC DNA]</scope>
    <source>
        <strain evidence="1 2">Baltimore</strain>
    </source>
</reference>
<evidence type="ECO:0000313" key="1">
    <source>
        <dbReference type="EMBL" id="RCN24423.1"/>
    </source>
</evidence>
<protein>
    <submittedName>
        <fullName evidence="1">Uncharacterized protein</fullName>
    </submittedName>
</protein>
<sequence length="119" mass="13081">MTLIRQDTIGYDVGPHHPVNTDASGSAPSSGYCYSVLLLPFFLKYHSRRLAQLSSSPEAFQLGNIAVDLFFLCDAGLSDLVYSQETVAGGDQWQCDESTPISFLWAARWVSFAFSAGHR</sequence>
<comment type="caution">
    <text evidence="1">The sequence shown here is derived from an EMBL/GenBank/DDBJ whole genome shotgun (WGS) entry which is preliminary data.</text>
</comment>
<evidence type="ECO:0000313" key="2">
    <source>
        <dbReference type="Proteomes" id="UP000252519"/>
    </source>
</evidence>
<dbReference type="EMBL" id="JOJR01019991">
    <property type="protein sequence ID" value="RCN24423.1"/>
    <property type="molecule type" value="Genomic_DNA"/>
</dbReference>
<proteinExistence type="predicted"/>
<dbReference type="Proteomes" id="UP000252519">
    <property type="component" value="Unassembled WGS sequence"/>
</dbReference>
<gene>
    <name evidence="1" type="ORF">ANCCAN_29880</name>
</gene>
<organism evidence="1 2">
    <name type="scientific">Ancylostoma caninum</name>
    <name type="common">Dog hookworm</name>
    <dbReference type="NCBI Taxonomy" id="29170"/>
    <lineage>
        <taxon>Eukaryota</taxon>
        <taxon>Metazoa</taxon>
        <taxon>Ecdysozoa</taxon>
        <taxon>Nematoda</taxon>
        <taxon>Chromadorea</taxon>
        <taxon>Rhabditida</taxon>
        <taxon>Rhabditina</taxon>
        <taxon>Rhabditomorpha</taxon>
        <taxon>Strongyloidea</taxon>
        <taxon>Ancylostomatidae</taxon>
        <taxon>Ancylostomatinae</taxon>
        <taxon>Ancylostoma</taxon>
    </lineage>
</organism>